<protein>
    <recommendedName>
        <fullName evidence="4">LPS export ABC transporter periplasmic protein LptC</fullName>
    </recommendedName>
</protein>
<comment type="caution">
    <text evidence="2">The sequence shown here is derived from an EMBL/GenBank/DDBJ whole genome shotgun (WGS) entry which is preliminary data.</text>
</comment>
<proteinExistence type="predicted"/>
<keyword evidence="1" id="KW-0812">Transmembrane</keyword>
<dbReference type="EMBL" id="JAGIKZ010000009">
    <property type="protein sequence ID" value="MBP2241427.1"/>
    <property type="molecule type" value="Genomic_DNA"/>
</dbReference>
<reference evidence="2 3" key="1">
    <citation type="submission" date="2021-03" db="EMBL/GenBank/DDBJ databases">
        <title>Genomic Encyclopedia of Type Strains, Phase IV (KMG-IV): sequencing the most valuable type-strain genomes for metagenomic binning, comparative biology and taxonomic classification.</title>
        <authorList>
            <person name="Goeker M."/>
        </authorList>
    </citation>
    <scope>NUCLEOTIDE SEQUENCE [LARGE SCALE GENOMIC DNA]</scope>
    <source>
        <strain evidence="2 3">DSM 26675</strain>
    </source>
</reference>
<accession>A0ABS4RHW2</accession>
<name>A0ABS4RHW2_9BACI</name>
<evidence type="ECO:0000256" key="1">
    <source>
        <dbReference type="SAM" id="Phobius"/>
    </source>
</evidence>
<keyword evidence="1" id="KW-0472">Membrane</keyword>
<keyword evidence="3" id="KW-1185">Reference proteome</keyword>
<dbReference type="RefSeq" id="WP_066396821.1">
    <property type="nucleotide sequence ID" value="NZ_JAGIKZ010000009.1"/>
</dbReference>
<keyword evidence="1" id="KW-1133">Transmembrane helix</keyword>
<sequence>MKESSKEKRVRLILIGFFMFITVCAFLYRANLTPLDEEFLPQVVVLQQSESVDENPIVALYEYKNDQHVLAIYEIEQSNRYQFKTIQAIELQAAPEQMKPDLSGKGIWLNVKGDWQFYTQNLITKTRDIAQMSSKSPFEVSFHYNDKNSTIQIDSQPFISMDEEESPTELHMLAKDQSLWLITMEKGVKIAVVDTK</sequence>
<evidence type="ECO:0000313" key="2">
    <source>
        <dbReference type="EMBL" id="MBP2241427.1"/>
    </source>
</evidence>
<feature type="transmembrane region" description="Helical" evidence="1">
    <location>
        <begin position="12"/>
        <end position="30"/>
    </location>
</feature>
<evidence type="ECO:0000313" key="3">
    <source>
        <dbReference type="Proteomes" id="UP001519293"/>
    </source>
</evidence>
<evidence type="ECO:0008006" key="4">
    <source>
        <dbReference type="Google" id="ProtNLM"/>
    </source>
</evidence>
<organism evidence="2 3">
    <name type="scientific">Cytobacillus eiseniae</name>
    <dbReference type="NCBI Taxonomy" id="762947"/>
    <lineage>
        <taxon>Bacteria</taxon>
        <taxon>Bacillati</taxon>
        <taxon>Bacillota</taxon>
        <taxon>Bacilli</taxon>
        <taxon>Bacillales</taxon>
        <taxon>Bacillaceae</taxon>
        <taxon>Cytobacillus</taxon>
    </lineage>
</organism>
<dbReference type="Proteomes" id="UP001519293">
    <property type="component" value="Unassembled WGS sequence"/>
</dbReference>
<gene>
    <name evidence="2" type="ORF">J2Z40_001990</name>
</gene>